<evidence type="ECO:0000259" key="5">
    <source>
        <dbReference type="PROSITE" id="PS50048"/>
    </source>
</evidence>
<reference evidence="7" key="1">
    <citation type="journal article" date="2017" name="Genome Biol.">
        <title>Comparative genomics reveals high biological diversity and specific adaptations in the industrially and medically important fungal genus Aspergillus.</title>
        <authorList>
            <person name="de Vries R.P."/>
            <person name="Riley R."/>
            <person name="Wiebenga A."/>
            <person name="Aguilar-Osorio G."/>
            <person name="Amillis S."/>
            <person name="Uchima C.A."/>
            <person name="Anderluh G."/>
            <person name="Asadollahi M."/>
            <person name="Askin M."/>
            <person name="Barry K."/>
            <person name="Battaglia E."/>
            <person name="Bayram O."/>
            <person name="Benocci T."/>
            <person name="Braus-Stromeyer S.A."/>
            <person name="Caldana C."/>
            <person name="Canovas D."/>
            <person name="Cerqueira G.C."/>
            <person name="Chen F."/>
            <person name="Chen W."/>
            <person name="Choi C."/>
            <person name="Clum A."/>
            <person name="Dos Santos R.A."/>
            <person name="Damasio A.R."/>
            <person name="Diallinas G."/>
            <person name="Emri T."/>
            <person name="Fekete E."/>
            <person name="Flipphi M."/>
            <person name="Freyberg S."/>
            <person name="Gallo A."/>
            <person name="Gournas C."/>
            <person name="Habgood R."/>
            <person name="Hainaut M."/>
            <person name="Harispe M.L."/>
            <person name="Henrissat B."/>
            <person name="Hilden K.S."/>
            <person name="Hope R."/>
            <person name="Hossain A."/>
            <person name="Karabika E."/>
            <person name="Karaffa L."/>
            <person name="Karanyi Z."/>
            <person name="Krasevec N."/>
            <person name="Kuo A."/>
            <person name="Kusch H."/>
            <person name="LaButti K."/>
            <person name="Lagendijk E.L."/>
            <person name="Lapidus A."/>
            <person name="Levasseur A."/>
            <person name="Lindquist E."/>
            <person name="Lipzen A."/>
            <person name="Logrieco A.F."/>
            <person name="MacCabe A."/>
            <person name="Maekelae M.R."/>
            <person name="Malavazi I."/>
            <person name="Melin P."/>
            <person name="Meyer V."/>
            <person name="Mielnichuk N."/>
            <person name="Miskei M."/>
            <person name="Molnar A.P."/>
            <person name="Mule G."/>
            <person name="Ngan C.Y."/>
            <person name="Orejas M."/>
            <person name="Orosz E."/>
            <person name="Ouedraogo J.P."/>
            <person name="Overkamp K.M."/>
            <person name="Park H.-S."/>
            <person name="Perrone G."/>
            <person name="Piumi F."/>
            <person name="Punt P.J."/>
            <person name="Ram A.F."/>
            <person name="Ramon A."/>
            <person name="Rauscher S."/>
            <person name="Record E."/>
            <person name="Riano-Pachon D.M."/>
            <person name="Robert V."/>
            <person name="Roehrig J."/>
            <person name="Ruller R."/>
            <person name="Salamov A."/>
            <person name="Salih N.S."/>
            <person name="Samson R.A."/>
            <person name="Sandor E."/>
            <person name="Sanguinetti M."/>
            <person name="Schuetze T."/>
            <person name="Sepcic K."/>
            <person name="Shelest E."/>
            <person name="Sherlock G."/>
            <person name="Sophianopoulou V."/>
            <person name="Squina F.M."/>
            <person name="Sun H."/>
            <person name="Susca A."/>
            <person name="Todd R.B."/>
            <person name="Tsang A."/>
            <person name="Unkles S.E."/>
            <person name="van de Wiele N."/>
            <person name="van Rossen-Uffink D."/>
            <person name="Oliveira J.V."/>
            <person name="Vesth T.C."/>
            <person name="Visser J."/>
            <person name="Yu J.-H."/>
            <person name="Zhou M."/>
            <person name="Andersen M.R."/>
            <person name="Archer D.B."/>
            <person name="Baker S.E."/>
            <person name="Benoit I."/>
            <person name="Brakhage A.A."/>
            <person name="Braus G.H."/>
            <person name="Fischer R."/>
            <person name="Frisvad J.C."/>
            <person name="Goldman G.H."/>
            <person name="Houbraken J."/>
            <person name="Oakley B."/>
            <person name="Pocsi I."/>
            <person name="Scazzocchio C."/>
            <person name="Seiboth B."/>
            <person name="vanKuyk P.A."/>
            <person name="Wortman J."/>
            <person name="Dyer P.S."/>
            <person name="Grigoriev I.V."/>
        </authorList>
    </citation>
    <scope>NUCLEOTIDE SEQUENCE [LARGE SCALE GENOMIC DNA]</scope>
    <source>
        <strain evidence="7">DTO 134E9</strain>
    </source>
</reference>
<dbReference type="InterPro" id="IPR001138">
    <property type="entry name" value="Zn2Cys6_DnaBD"/>
</dbReference>
<organism evidence="6 7">
    <name type="scientific">Aspergillus wentii DTO 134E9</name>
    <dbReference type="NCBI Taxonomy" id="1073089"/>
    <lineage>
        <taxon>Eukaryota</taxon>
        <taxon>Fungi</taxon>
        <taxon>Dikarya</taxon>
        <taxon>Ascomycota</taxon>
        <taxon>Pezizomycotina</taxon>
        <taxon>Eurotiomycetes</taxon>
        <taxon>Eurotiomycetidae</taxon>
        <taxon>Eurotiales</taxon>
        <taxon>Aspergillaceae</taxon>
        <taxon>Aspergillus</taxon>
        <taxon>Aspergillus subgen. Cremei</taxon>
    </lineage>
</organism>
<sequence>MIYRGKISLGCALCRKRRLACDRGRPSCSQCLRVNKKCYGYRDPNALRVYDQTKEVITRSATVERIVPQPVSITNDDRAISHLFHYYVGTVQNPGVMSYLPALLSTDPSPALQATIKAIGLASIPRRPELKRLAAEQYGIALRATNNALRHPDSALSDSTLGAVFLLGGYEMITCQASDFLHNWINHVHGATKLLELRGAGQLDTQAGLELFIIVRIQNAISSMFFRLPSHSYNSPKIAALSEAARAKGNQHFQPIEDLFDLLVEMNDLYIEADGAKLNHESIESWIARALHLDAKLQSWAISQSSFWQYTVVDRSLGNHIYPMYGDRYHVYNSVVIASIWNHYRQTRIILNQIIKSMSLRLGALQQTPEYQLLVLECIANIAQMADEICASVPYHFISGEVVFGGTFRLLWPLFFAAKFAPTESAVREWILHTLDEIGRSTGLQQAIGMSKVVTEENLSLILPVA</sequence>
<dbReference type="Pfam" id="PF11951">
    <property type="entry name" value="Fungal_trans_2"/>
    <property type="match status" value="1"/>
</dbReference>
<dbReference type="STRING" id="1073089.A0A1L9RV41"/>
<evidence type="ECO:0000256" key="1">
    <source>
        <dbReference type="ARBA" id="ARBA00023015"/>
    </source>
</evidence>
<keyword evidence="4" id="KW-0539">Nucleus</keyword>
<name>A0A1L9RV41_ASPWE</name>
<dbReference type="InterPro" id="IPR053175">
    <property type="entry name" value="DHMBA_Reg_Transcription_Factor"/>
</dbReference>
<dbReference type="RefSeq" id="XP_040692461.1">
    <property type="nucleotide sequence ID" value="XM_040834466.1"/>
</dbReference>
<evidence type="ECO:0000313" key="7">
    <source>
        <dbReference type="Proteomes" id="UP000184383"/>
    </source>
</evidence>
<accession>A0A1L9RV41</accession>
<dbReference type="InterPro" id="IPR021858">
    <property type="entry name" value="Fun_TF"/>
</dbReference>
<dbReference type="PANTHER" id="PTHR38791">
    <property type="entry name" value="ZN(II)2CYS6 TRANSCRIPTION FACTOR (EUROFUNG)-RELATED-RELATED"/>
    <property type="match status" value="1"/>
</dbReference>
<dbReference type="GO" id="GO:0000981">
    <property type="term" value="F:DNA-binding transcription factor activity, RNA polymerase II-specific"/>
    <property type="evidence" value="ECO:0007669"/>
    <property type="project" value="InterPro"/>
</dbReference>
<dbReference type="Gene3D" id="4.10.240.10">
    <property type="entry name" value="Zn(2)-C6 fungal-type DNA-binding domain"/>
    <property type="match status" value="1"/>
</dbReference>
<evidence type="ECO:0000256" key="3">
    <source>
        <dbReference type="ARBA" id="ARBA00023163"/>
    </source>
</evidence>
<keyword evidence="1" id="KW-0805">Transcription regulation</keyword>
<dbReference type="SUPFAM" id="SSF57701">
    <property type="entry name" value="Zn2/Cys6 DNA-binding domain"/>
    <property type="match status" value="1"/>
</dbReference>
<dbReference type="GeneID" id="63750314"/>
<protein>
    <recommendedName>
        <fullName evidence="5">Zn(2)-C6 fungal-type domain-containing protein</fullName>
    </recommendedName>
</protein>
<dbReference type="Pfam" id="PF00172">
    <property type="entry name" value="Zn_clus"/>
    <property type="match status" value="1"/>
</dbReference>
<dbReference type="AlphaFoldDB" id="A0A1L9RV41"/>
<dbReference type="CDD" id="cd00067">
    <property type="entry name" value="GAL4"/>
    <property type="match status" value="1"/>
</dbReference>
<dbReference type="PANTHER" id="PTHR38791:SF5">
    <property type="entry name" value="TRANSCRIPTION FACTOR DBAG-RELATED"/>
    <property type="match status" value="1"/>
</dbReference>
<dbReference type="PROSITE" id="PS00463">
    <property type="entry name" value="ZN2_CY6_FUNGAL_1"/>
    <property type="match status" value="1"/>
</dbReference>
<dbReference type="EMBL" id="KV878210">
    <property type="protein sequence ID" value="OJJ38785.1"/>
    <property type="molecule type" value="Genomic_DNA"/>
</dbReference>
<dbReference type="GO" id="GO:0003677">
    <property type="term" value="F:DNA binding"/>
    <property type="evidence" value="ECO:0007669"/>
    <property type="project" value="UniProtKB-KW"/>
</dbReference>
<dbReference type="PROSITE" id="PS50048">
    <property type="entry name" value="ZN2_CY6_FUNGAL_2"/>
    <property type="match status" value="1"/>
</dbReference>
<keyword evidence="3" id="KW-0804">Transcription</keyword>
<dbReference type="VEuPathDB" id="FungiDB:ASPWEDRAFT_36458"/>
<dbReference type="GO" id="GO:0008270">
    <property type="term" value="F:zinc ion binding"/>
    <property type="evidence" value="ECO:0007669"/>
    <property type="project" value="InterPro"/>
</dbReference>
<evidence type="ECO:0000256" key="4">
    <source>
        <dbReference type="ARBA" id="ARBA00023242"/>
    </source>
</evidence>
<feature type="domain" description="Zn(2)-C6 fungal-type" evidence="5">
    <location>
        <begin position="10"/>
        <end position="38"/>
    </location>
</feature>
<evidence type="ECO:0000313" key="6">
    <source>
        <dbReference type="EMBL" id="OJJ38785.1"/>
    </source>
</evidence>
<keyword evidence="2" id="KW-0238">DNA-binding</keyword>
<dbReference type="InterPro" id="IPR036864">
    <property type="entry name" value="Zn2-C6_fun-type_DNA-bd_sf"/>
</dbReference>
<proteinExistence type="predicted"/>
<dbReference type="SMART" id="SM00066">
    <property type="entry name" value="GAL4"/>
    <property type="match status" value="1"/>
</dbReference>
<dbReference type="OrthoDB" id="5429770at2759"/>
<dbReference type="Proteomes" id="UP000184383">
    <property type="component" value="Unassembled WGS sequence"/>
</dbReference>
<keyword evidence="7" id="KW-1185">Reference proteome</keyword>
<evidence type="ECO:0000256" key="2">
    <source>
        <dbReference type="ARBA" id="ARBA00023125"/>
    </source>
</evidence>
<gene>
    <name evidence="6" type="ORF">ASPWEDRAFT_36458</name>
</gene>